<evidence type="ECO:0000256" key="3">
    <source>
        <dbReference type="ARBA" id="ARBA00022840"/>
    </source>
</evidence>
<accession>A0A9D4J837</accession>
<gene>
    <name evidence="7" type="ORF">DPMN_153235</name>
</gene>
<sequence>MMDTPFAPGVRDVLYFVVDKVLRSLSPFMPFITEKLYHRLGNTSANSSSVCLTQYPDPLHVVQDL</sequence>
<dbReference type="AlphaFoldDB" id="A0A9D4J837"/>
<keyword evidence="4" id="KW-0648">Protein biosynthesis</keyword>
<organism evidence="7 8">
    <name type="scientific">Dreissena polymorpha</name>
    <name type="common">Zebra mussel</name>
    <name type="synonym">Mytilus polymorpha</name>
    <dbReference type="NCBI Taxonomy" id="45954"/>
    <lineage>
        <taxon>Eukaryota</taxon>
        <taxon>Metazoa</taxon>
        <taxon>Spiralia</taxon>
        <taxon>Lophotrochozoa</taxon>
        <taxon>Mollusca</taxon>
        <taxon>Bivalvia</taxon>
        <taxon>Autobranchia</taxon>
        <taxon>Heteroconchia</taxon>
        <taxon>Euheterodonta</taxon>
        <taxon>Imparidentia</taxon>
        <taxon>Neoheterodontei</taxon>
        <taxon>Myida</taxon>
        <taxon>Dreissenoidea</taxon>
        <taxon>Dreissenidae</taxon>
        <taxon>Dreissena</taxon>
    </lineage>
</organism>
<reference evidence="7" key="1">
    <citation type="journal article" date="2019" name="bioRxiv">
        <title>The Genome of the Zebra Mussel, Dreissena polymorpha: A Resource for Invasive Species Research.</title>
        <authorList>
            <person name="McCartney M.A."/>
            <person name="Auch B."/>
            <person name="Kono T."/>
            <person name="Mallez S."/>
            <person name="Zhang Y."/>
            <person name="Obille A."/>
            <person name="Becker A."/>
            <person name="Abrahante J.E."/>
            <person name="Garbe J."/>
            <person name="Badalamenti J.P."/>
            <person name="Herman A."/>
            <person name="Mangelson H."/>
            <person name="Liachko I."/>
            <person name="Sullivan S."/>
            <person name="Sone E.D."/>
            <person name="Koren S."/>
            <person name="Silverstein K.A.T."/>
            <person name="Beckman K.B."/>
            <person name="Gohl D.M."/>
        </authorList>
    </citation>
    <scope>NUCLEOTIDE SEQUENCE</scope>
    <source>
        <strain evidence="7">Duluth1</strain>
        <tissue evidence="7">Whole animal</tissue>
    </source>
</reference>
<reference evidence="7" key="2">
    <citation type="submission" date="2020-11" db="EMBL/GenBank/DDBJ databases">
        <authorList>
            <person name="McCartney M.A."/>
            <person name="Auch B."/>
            <person name="Kono T."/>
            <person name="Mallez S."/>
            <person name="Becker A."/>
            <person name="Gohl D.M."/>
            <person name="Silverstein K.A.T."/>
            <person name="Koren S."/>
            <person name="Bechman K.B."/>
            <person name="Herman A."/>
            <person name="Abrahante J.E."/>
            <person name="Garbe J."/>
        </authorList>
    </citation>
    <scope>NUCLEOTIDE SEQUENCE</scope>
    <source>
        <strain evidence="7">Duluth1</strain>
        <tissue evidence="7">Whole animal</tissue>
    </source>
</reference>
<evidence type="ECO:0000256" key="5">
    <source>
        <dbReference type="ARBA" id="ARBA00023146"/>
    </source>
</evidence>
<evidence type="ECO:0000259" key="6">
    <source>
        <dbReference type="Pfam" id="PF08264"/>
    </source>
</evidence>
<dbReference type="InterPro" id="IPR009080">
    <property type="entry name" value="tRNAsynth_Ia_anticodon-bd"/>
</dbReference>
<keyword evidence="2" id="KW-0547">Nucleotide-binding</keyword>
<dbReference type="EMBL" id="JAIWYP010000007">
    <property type="protein sequence ID" value="KAH3799624.1"/>
    <property type="molecule type" value="Genomic_DNA"/>
</dbReference>
<keyword evidence="1" id="KW-0436">Ligase</keyword>
<proteinExistence type="predicted"/>
<dbReference type="Gene3D" id="1.10.730.10">
    <property type="entry name" value="Isoleucyl-tRNA Synthetase, Domain 1"/>
    <property type="match status" value="1"/>
</dbReference>
<comment type="caution">
    <text evidence="7">The sequence shown here is derived from an EMBL/GenBank/DDBJ whole genome shotgun (WGS) entry which is preliminary data.</text>
</comment>
<keyword evidence="5" id="KW-0030">Aminoacyl-tRNA synthetase</keyword>
<keyword evidence="8" id="KW-1185">Reference proteome</keyword>
<dbReference type="GO" id="GO:0005524">
    <property type="term" value="F:ATP binding"/>
    <property type="evidence" value="ECO:0007669"/>
    <property type="project" value="UniProtKB-KW"/>
</dbReference>
<dbReference type="InterPro" id="IPR013155">
    <property type="entry name" value="M/V/L/I-tRNA-synth_anticd-bd"/>
</dbReference>
<name>A0A9D4J837_DREPO</name>
<protein>
    <recommendedName>
        <fullName evidence="6">Methionyl/Valyl/Leucyl/Isoleucyl-tRNA synthetase anticodon-binding domain-containing protein</fullName>
    </recommendedName>
</protein>
<evidence type="ECO:0000256" key="4">
    <source>
        <dbReference type="ARBA" id="ARBA00022917"/>
    </source>
</evidence>
<keyword evidence="3" id="KW-0067">ATP-binding</keyword>
<dbReference type="GO" id="GO:0004812">
    <property type="term" value="F:aminoacyl-tRNA ligase activity"/>
    <property type="evidence" value="ECO:0007669"/>
    <property type="project" value="UniProtKB-KW"/>
</dbReference>
<evidence type="ECO:0000313" key="7">
    <source>
        <dbReference type="EMBL" id="KAH3799624.1"/>
    </source>
</evidence>
<dbReference type="GO" id="GO:0006418">
    <property type="term" value="P:tRNA aminoacylation for protein translation"/>
    <property type="evidence" value="ECO:0007669"/>
    <property type="project" value="InterPro"/>
</dbReference>
<evidence type="ECO:0000313" key="8">
    <source>
        <dbReference type="Proteomes" id="UP000828390"/>
    </source>
</evidence>
<evidence type="ECO:0000256" key="2">
    <source>
        <dbReference type="ARBA" id="ARBA00022741"/>
    </source>
</evidence>
<evidence type="ECO:0000256" key="1">
    <source>
        <dbReference type="ARBA" id="ARBA00022598"/>
    </source>
</evidence>
<feature type="domain" description="Methionyl/Valyl/Leucyl/Isoleucyl-tRNA synthetase anticodon-binding" evidence="6">
    <location>
        <begin position="10"/>
        <end position="58"/>
    </location>
</feature>
<dbReference type="Proteomes" id="UP000828390">
    <property type="component" value="Unassembled WGS sequence"/>
</dbReference>
<dbReference type="Pfam" id="PF08264">
    <property type="entry name" value="Anticodon_1"/>
    <property type="match status" value="1"/>
</dbReference>
<dbReference type="SUPFAM" id="SSF47323">
    <property type="entry name" value="Anticodon-binding domain of a subclass of class I aminoacyl-tRNA synthetases"/>
    <property type="match status" value="1"/>
</dbReference>